<feature type="domain" description="Tyrosinase copper-binding" evidence="1">
    <location>
        <begin position="672"/>
        <end position="754"/>
    </location>
</feature>
<evidence type="ECO:0000313" key="3">
    <source>
        <dbReference type="EMBL" id="KAK9781626.1"/>
    </source>
</evidence>
<dbReference type="EMBL" id="JARVKM010000003">
    <property type="protein sequence ID" value="KAK9781626.1"/>
    <property type="molecule type" value="Genomic_DNA"/>
</dbReference>
<reference evidence="3 4" key="1">
    <citation type="submission" date="2024-02" db="EMBL/GenBank/DDBJ databases">
        <title>First draft genome assembly of two strains of Seiridium cardinale.</title>
        <authorList>
            <person name="Emiliani G."/>
            <person name="Scali E."/>
        </authorList>
    </citation>
    <scope>NUCLEOTIDE SEQUENCE [LARGE SCALE GENOMIC DNA]</scope>
    <source>
        <strain evidence="3 4">BM-138-000479</strain>
    </source>
</reference>
<accession>A0ABR2Y5Y2</accession>
<keyword evidence="4" id="KW-1185">Reference proteome</keyword>
<dbReference type="SUPFAM" id="SSF48056">
    <property type="entry name" value="Di-copper centre-containing domain"/>
    <property type="match status" value="1"/>
</dbReference>
<dbReference type="Gene3D" id="1.10.1280.10">
    <property type="entry name" value="Di-copper center containing domain from catechol oxidase"/>
    <property type="match status" value="1"/>
</dbReference>
<comment type="caution">
    <text evidence="3">The sequence shown here is derived from an EMBL/GenBank/DDBJ whole genome shotgun (WGS) entry which is preliminary data.</text>
</comment>
<protein>
    <submittedName>
        <fullName evidence="3">Heterokaryon incompatibility domain-containing protein</fullName>
    </submittedName>
</protein>
<dbReference type="PANTHER" id="PTHR24148">
    <property type="entry name" value="ANKYRIN REPEAT DOMAIN-CONTAINING PROTEIN 39 HOMOLOG-RELATED"/>
    <property type="match status" value="1"/>
</dbReference>
<evidence type="ECO:0000259" key="1">
    <source>
        <dbReference type="Pfam" id="PF00264"/>
    </source>
</evidence>
<name>A0ABR2Y5Y2_9PEZI</name>
<evidence type="ECO:0000259" key="2">
    <source>
        <dbReference type="Pfam" id="PF06985"/>
    </source>
</evidence>
<dbReference type="Pfam" id="PF00264">
    <property type="entry name" value="Tyrosinase"/>
    <property type="match status" value="1"/>
</dbReference>
<organism evidence="3 4">
    <name type="scientific">Seiridium cardinale</name>
    <dbReference type="NCBI Taxonomy" id="138064"/>
    <lineage>
        <taxon>Eukaryota</taxon>
        <taxon>Fungi</taxon>
        <taxon>Dikarya</taxon>
        <taxon>Ascomycota</taxon>
        <taxon>Pezizomycotina</taxon>
        <taxon>Sordariomycetes</taxon>
        <taxon>Xylariomycetidae</taxon>
        <taxon>Amphisphaeriales</taxon>
        <taxon>Sporocadaceae</taxon>
        <taxon>Seiridium</taxon>
    </lineage>
</organism>
<feature type="domain" description="Heterokaryon incompatibility" evidence="2">
    <location>
        <begin position="112"/>
        <end position="275"/>
    </location>
</feature>
<proteinExistence type="predicted"/>
<dbReference type="InterPro" id="IPR008922">
    <property type="entry name" value="Di-copper_centre_dom_sf"/>
</dbReference>
<dbReference type="InterPro" id="IPR010730">
    <property type="entry name" value="HET"/>
</dbReference>
<evidence type="ECO:0000313" key="4">
    <source>
        <dbReference type="Proteomes" id="UP001465668"/>
    </source>
</evidence>
<dbReference type="Proteomes" id="UP001465668">
    <property type="component" value="Unassembled WGS sequence"/>
</dbReference>
<gene>
    <name evidence="3" type="ORF">SCAR479_01497</name>
</gene>
<dbReference type="InterPro" id="IPR002227">
    <property type="entry name" value="Tyrosinase_Cu-bd"/>
</dbReference>
<sequence>MPQRSAEKILVRRGSEGFRNTKWDLTISRSRHETATGVGGARPICRELLKYYVLMPLSCTDKLGMAADDARKYVYSALPPNFIRTLELQPELGHDAELKCRLIAQRIQDGPYEALSYVWGKPTVFHSSIYCIDDKDETDEGIIPIGANLTKALVAYRLHDRPRRIWVDAICINQEDLAERQAQVRMMGPIFRGADRVLCWLGGFNNPELDEPAALIAIGLLRQFNQDQVGELRKVQQYLHHDVKTQEDEIIHMSWLGIKILFDIEYFHRAWIIQEVGLARQTKISWGRSEICVDWEEIARFSSFMDANGASVVNHFNLKSWVCNHISMVWTMKPDGHPVYDFSEVLHWARIHISTDPRDYVYALLGHPSAIVDGEFIIEPNYTISKSEVYTSLALNTIRRTNSIHILAFVDHGEEFGSTDLPSWVPDWHAPNLVAPLRFPTQATPKVVDSIILEPEKNMVRSQGFLLDQIVAISDMITPKELPVTTYEAELKKNVSFLFDHLHEKLVVEASIPLDSWEDIVFGLSSTLTGAIRNDDDAVTGPTLKQQRADCAAYISRFEKIKPDIHTSGLLHSLQPEERVAFEELASTGSAAQFIQDMTWTSMCRKVFRTPKGHFGLGPRIMEKGDICAIIFGSVYPLILRKHNEHYQLVGPALLHGYMNQEAIEAGHKGVLQQQEICVKWATDAQLLDMFTNTSYSTVGPLQDRLQAGTGLHSVGHFTHSVEPGGDIYTSPNDPMLWLHHSMIERTWRTWQNQQPLDRVLQIAGTQTMNNSPASPNGTVEDIIDLLFVTPKGGPTSAIKNHASTVAGPYCYIYP</sequence>
<dbReference type="InterPro" id="IPR052895">
    <property type="entry name" value="HetReg/Transcr_Mod"/>
</dbReference>
<dbReference type="Pfam" id="PF06985">
    <property type="entry name" value="HET"/>
    <property type="match status" value="1"/>
</dbReference>
<dbReference type="PANTHER" id="PTHR24148:SF64">
    <property type="entry name" value="HETEROKARYON INCOMPATIBILITY DOMAIN-CONTAINING PROTEIN"/>
    <property type="match status" value="1"/>
</dbReference>